<organism evidence="1 2">
    <name type="scientific">Marinovum algicola</name>
    <dbReference type="NCBI Taxonomy" id="42444"/>
    <lineage>
        <taxon>Bacteria</taxon>
        <taxon>Pseudomonadati</taxon>
        <taxon>Pseudomonadota</taxon>
        <taxon>Alphaproteobacteria</taxon>
        <taxon>Rhodobacterales</taxon>
        <taxon>Roseobacteraceae</taxon>
        <taxon>Marinovum</taxon>
    </lineage>
</organism>
<accession>A0A975WF73</accession>
<dbReference type="GeneID" id="80821046"/>
<evidence type="ECO:0000313" key="2">
    <source>
        <dbReference type="Proteomes" id="UP000182932"/>
    </source>
</evidence>
<dbReference type="EMBL" id="FNYY01000032">
    <property type="protein sequence ID" value="SEK10308.1"/>
    <property type="molecule type" value="Genomic_DNA"/>
</dbReference>
<reference evidence="1 2" key="1">
    <citation type="submission" date="2016-10" db="EMBL/GenBank/DDBJ databases">
        <authorList>
            <person name="Varghese N."/>
            <person name="Submissions S."/>
        </authorList>
    </citation>
    <scope>NUCLEOTIDE SEQUENCE [LARGE SCALE GENOMIC DNA]</scope>
    <source>
        <strain evidence="1 2">FF3</strain>
    </source>
</reference>
<dbReference type="AlphaFoldDB" id="A0A975WF73"/>
<dbReference type="RefSeq" id="WP_074840162.1">
    <property type="nucleotide sequence ID" value="NZ_FNYY01000032.1"/>
</dbReference>
<dbReference type="Proteomes" id="UP000182932">
    <property type="component" value="Unassembled WGS sequence"/>
</dbReference>
<evidence type="ECO:0000313" key="1">
    <source>
        <dbReference type="EMBL" id="SEK10308.1"/>
    </source>
</evidence>
<comment type="caution">
    <text evidence="1">The sequence shown here is derived from an EMBL/GenBank/DDBJ whole genome shotgun (WGS) entry which is preliminary data.</text>
</comment>
<proteinExistence type="predicted"/>
<name>A0A975WF73_9RHOB</name>
<keyword evidence="2" id="KW-1185">Reference proteome</keyword>
<protein>
    <submittedName>
        <fullName evidence="1">Uncharacterized protein</fullName>
    </submittedName>
</protein>
<gene>
    <name evidence="1" type="ORF">SAMN04487940_13237</name>
</gene>
<sequence>MNKTYHCKQCRSQDVNFYAKAVWCWEAQDMVLEYGIHDRIADCWECETEVDAVVRTEDGLPLSERDLFEGEVFSQHLRLKMAARDKAENRAEHAQA</sequence>